<reference evidence="1 2" key="1">
    <citation type="submission" date="2012-08" db="EMBL/GenBank/DDBJ databases">
        <authorList>
            <person name="Harkins D.M."/>
            <person name="Durkin A.S."/>
            <person name="Selengut J.D."/>
            <person name="Sanka R."/>
            <person name="DePew J."/>
            <person name="Purushe J."/>
            <person name="Matthias M.A."/>
            <person name="Vinetz J.M."/>
            <person name="Sutton G.G."/>
            <person name="Nelson W.C."/>
            <person name="Fouts D.E."/>
        </authorList>
    </citation>
    <scope>NUCLEOTIDE SEQUENCE [LARGE SCALE GENOMIC DNA]</scope>
    <source>
        <strain evidence="1 2">MMD4847</strain>
    </source>
</reference>
<gene>
    <name evidence="1" type="ORF">LEP1GSC178_3570</name>
</gene>
<organism evidence="1 2">
    <name type="scientific">Leptospira licerasiae str. MMD4847</name>
    <dbReference type="NCBI Taxonomy" id="1049971"/>
    <lineage>
        <taxon>Bacteria</taxon>
        <taxon>Pseudomonadati</taxon>
        <taxon>Spirochaetota</taxon>
        <taxon>Spirochaetia</taxon>
        <taxon>Leptospirales</taxon>
        <taxon>Leptospiraceae</taxon>
        <taxon>Leptospira</taxon>
    </lineage>
</organism>
<name>A0ABN0HCK9_9LEPT</name>
<evidence type="ECO:0000313" key="1">
    <source>
        <dbReference type="EMBL" id="EJZ43239.1"/>
    </source>
</evidence>
<proteinExistence type="predicted"/>
<accession>A0ABN0HCK9</accession>
<sequence>MKIISFAYTTPAFLAKEKTVTRRDWNDDYAARFKKGEEIQGWNKSPRFQGKRVGIIRLIEKPYKESTLIMPDEDYEKEGFGYLDRNPDLKTGPYRGKDLKKIFNEWKQSAVSLWVVRFEYLEVFDP</sequence>
<dbReference type="EMBL" id="AHOM02000004">
    <property type="protein sequence ID" value="EJZ43239.1"/>
    <property type="molecule type" value="Genomic_DNA"/>
</dbReference>
<evidence type="ECO:0000313" key="2">
    <source>
        <dbReference type="Proteomes" id="UP000018720"/>
    </source>
</evidence>
<evidence type="ECO:0008006" key="3">
    <source>
        <dbReference type="Google" id="ProtNLM"/>
    </source>
</evidence>
<protein>
    <recommendedName>
        <fullName evidence="3">ASCH domain-containing protein</fullName>
    </recommendedName>
</protein>
<dbReference type="Proteomes" id="UP000018720">
    <property type="component" value="Unassembled WGS sequence"/>
</dbReference>
<dbReference type="RefSeq" id="WP_008591061.1">
    <property type="nucleotide sequence ID" value="NZ_AHOM02000004.1"/>
</dbReference>
<keyword evidence="2" id="KW-1185">Reference proteome</keyword>
<comment type="caution">
    <text evidence="1">The sequence shown here is derived from an EMBL/GenBank/DDBJ whole genome shotgun (WGS) entry which is preliminary data.</text>
</comment>